<accession>A0ABX2B2K3</accession>
<evidence type="ECO:0000313" key="2">
    <source>
        <dbReference type="EMBL" id="NPE25646.1"/>
    </source>
</evidence>
<dbReference type="RefSeq" id="WP_172345112.1">
    <property type="nucleotide sequence ID" value="NZ_CASYYZ010000096.1"/>
</dbReference>
<dbReference type="EMBL" id="JABKKJ010000015">
    <property type="protein sequence ID" value="NPE25646.1"/>
    <property type="molecule type" value="Genomic_DNA"/>
</dbReference>
<feature type="domain" description="HTH LytTR-type" evidence="1">
    <location>
        <begin position="22"/>
        <end position="121"/>
    </location>
</feature>
<organism evidence="2 3">
    <name type="scientific">Xylanibacter caecicola</name>
    <dbReference type="NCBI Taxonomy" id="2736294"/>
    <lineage>
        <taxon>Bacteria</taxon>
        <taxon>Pseudomonadati</taxon>
        <taxon>Bacteroidota</taxon>
        <taxon>Bacteroidia</taxon>
        <taxon>Bacteroidales</taxon>
        <taxon>Prevotellaceae</taxon>
        <taxon>Xylanibacter</taxon>
    </lineage>
</organism>
<dbReference type="InterPro" id="IPR007492">
    <property type="entry name" value="LytTR_DNA-bd_dom"/>
</dbReference>
<keyword evidence="3" id="KW-1185">Reference proteome</keyword>
<dbReference type="Gene3D" id="2.40.50.1020">
    <property type="entry name" value="LytTr DNA-binding domain"/>
    <property type="match status" value="1"/>
</dbReference>
<proteinExistence type="predicted"/>
<dbReference type="Pfam" id="PF04397">
    <property type="entry name" value="LytTR"/>
    <property type="match status" value="1"/>
</dbReference>
<evidence type="ECO:0000259" key="1">
    <source>
        <dbReference type="SMART" id="SM00850"/>
    </source>
</evidence>
<gene>
    <name evidence="2" type="ORF">HPS54_08995</name>
</gene>
<evidence type="ECO:0000313" key="3">
    <source>
        <dbReference type="Proteomes" id="UP000820977"/>
    </source>
</evidence>
<reference evidence="2 3" key="1">
    <citation type="submission" date="2020-05" db="EMBL/GenBank/DDBJ databases">
        <title>Distinct polysaccharide utilization as determinants for interspecies competition between intestinal Prevotella spp.</title>
        <authorList>
            <person name="Galvez E.J.C."/>
            <person name="Iljazovic A."/>
            <person name="Strowig T."/>
        </authorList>
    </citation>
    <scope>NUCLEOTIDE SEQUENCE [LARGE SCALE GENOMIC DNA]</scope>
    <source>
        <strain evidence="2 3">PCHR</strain>
    </source>
</reference>
<name>A0ABX2B2K3_9BACT</name>
<sequence>MNAVTQRDTGTPPIILVVNAINEHQPLTLYDIGYFRYNQERKLWEVVCCDGQTQILRRHSTADIILNYSPSLVQIHKRFIVNIERIKKIQESRCILDAPLSHINELKISKNYRHSLMQAFYNL</sequence>
<dbReference type="Proteomes" id="UP000820977">
    <property type="component" value="Unassembled WGS sequence"/>
</dbReference>
<comment type="caution">
    <text evidence="2">The sequence shown here is derived from an EMBL/GenBank/DDBJ whole genome shotgun (WGS) entry which is preliminary data.</text>
</comment>
<dbReference type="SMART" id="SM00850">
    <property type="entry name" value="LytTR"/>
    <property type="match status" value="1"/>
</dbReference>
<protein>
    <submittedName>
        <fullName evidence="2">LytTR family transcriptional regulator</fullName>
    </submittedName>
</protein>